<dbReference type="RefSeq" id="WP_315605455.1">
    <property type="nucleotide sequence ID" value="NZ_CP130318.1"/>
</dbReference>
<evidence type="ECO:0000313" key="6">
    <source>
        <dbReference type="Proteomes" id="UP001305702"/>
    </source>
</evidence>
<proteinExistence type="predicted"/>
<evidence type="ECO:0000256" key="3">
    <source>
        <dbReference type="SAM" id="SignalP"/>
    </source>
</evidence>
<dbReference type="Proteomes" id="UP001305702">
    <property type="component" value="Chromosome"/>
</dbReference>
<feature type="compositionally biased region" description="Low complexity" evidence="2">
    <location>
        <begin position="339"/>
        <end position="370"/>
    </location>
</feature>
<keyword evidence="1 5" id="KW-0413">Isomerase</keyword>
<gene>
    <name evidence="5" type="ORF">MJA45_00960</name>
</gene>
<feature type="chain" id="PRO_5041694380" evidence="3">
    <location>
        <begin position="27"/>
        <end position="370"/>
    </location>
</feature>
<keyword evidence="1" id="KW-0697">Rotamase</keyword>
<dbReference type="InterPro" id="IPR027304">
    <property type="entry name" value="Trigger_fact/SurA_dom_sf"/>
</dbReference>
<dbReference type="SUPFAM" id="SSF109998">
    <property type="entry name" value="Triger factor/SurA peptide-binding domain-like"/>
    <property type="match status" value="1"/>
</dbReference>
<sequence>MRQINKRWTQKGLALGLALTLSVSLAACGKKDNKEAADTSKALATYKGGEITQAEFDKFMGVNKVLDPQMASALESPEYKGFIEKQMLTQEAVLEILSKEATDTAKTEGEKKATEYLEPIKSWDKTQKDSFDQKLKDAKITQKDVEDYFKQTFVVMADMDAKVTDQQVKDDYDKRLKEDPHFYDIVTVRHILVSTKDPADPEGKKVLRTDEDALKRAKEVQDKLNKGGDFDALAKEYSDDPGSKENGGKYENQSVGNSSFVPEFTKAMAELPVNKVSDPVKSDYGYHVMRVDTRKTETLDEKKDEIRSTLGQSLINDFMEKKLPDYEFKSNLPEPSMPAAPETSAAPGAGASPGASAAPSASPSAEPSKK</sequence>
<feature type="region of interest" description="Disordered" evidence="2">
    <location>
        <begin position="231"/>
        <end position="255"/>
    </location>
</feature>
<dbReference type="InterPro" id="IPR050245">
    <property type="entry name" value="PrsA_foldase"/>
</dbReference>
<dbReference type="GO" id="GO:0003755">
    <property type="term" value="F:peptidyl-prolyl cis-trans isomerase activity"/>
    <property type="evidence" value="ECO:0007669"/>
    <property type="project" value="UniProtKB-KW"/>
</dbReference>
<dbReference type="EMBL" id="CP130318">
    <property type="protein sequence ID" value="WNQ11677.1"/>
    <property type="molecule type" value="Genomic_DNA"/>
</dbReference>
<dbReference type="PROSITE" id="PS51257">
    <property type="entry name" value="PROKAR_LIPOPROTEIN"/>
    <property type="match status" value="1"/>
</dbReference>
<evidence type="ECO:0000259" key="4">
    <source>
        <dbReference type="PROSITE" id="PS50198"/>
    </source>
</evidence>
<feature type="domain" description="PpiC" evidence="4">
    <location>
        <begin position="183"/>
        <end position="293"/>
    </location>
</feature>
<organism evidence="5 6">
    <name type="scientific">Paenibacillus aurantius</name>
    <dbReference type="NCBI Taxonomy" id="2918900"/>
    <lineage>
        <taxon>Bacteria</taxon>
        <taxon>Bacillati</taxon>
        <taxon>Bacillota</taxon>
        <taxon>Bacilli</taxon>
        <taxon>Bacillales</taxon>
        <taxon>Paenibacillaceae</taxon>
        <taxon>Paenibacillus</taxon>
    </lineage>
</organism>
<dbReference type="InterPro" id="IPR000297">
    <property type="entry name" value="PPIase_PpiC"/>
</dbReference>
<keyword evidence="3" id="KW-0732">Signal</keyword>
<evidence type="ECO:0000313" key="5">
    <source>
        <dbReference type="EMBL" id="WNQ11677.1"/>
    </source>
</evidence>
<feature type="compositionally biased region" description="Basic and acidic residues" evidence="2">
    <location>
        <begin position="231"/>
        <end position="248"/>
    </location>
</feature>
<dbReference type="InterPro" id="IPR046357">
    <property type="entry name" value="PPIase_dom_sf"/>
</dbReference>
<accession>A0AA96LDC5</accession>
<evidence type="ECO:0000256" key="2">
    <source>
        <dbReference type="SAM" id="MobiDB-lite"/>
    </source>
</evidence>
<reference evidence="5 6" key="1">
    <citation type="submission" date="2022-02" db="EMBL/GenBank/DDBJ databases">
        <title>Paenibacillus sp. MBLB1776 Whole Genome Shotgun Sequencing.</title>
        <authorList>
            <person name="Hwang C.Y."/>
            <person name="Cho E.-S."/>
            <person name="Seo M.-J."/>
        </authorList>
    </citation>
    <scope>NUCLEOTIDE SEQUENCE [LARGE SCALE GENOMIC DNA]</scope>
    <source>
        <strain evidence="5 6">MBLB1776</strain>
    </source>
</reference>
<dbReference type="PROSITE" id="PS50198">
    <property type="entry name" value="PPIC_PPIASE_2"/>
    <property type="match status" value="1"/>
</dbReference>
<evidence type="ECO:0000256" key="1">
    <source>
        <dbReference type="PROSITE-ProRule" id="PRU00278"/>
    </source>
</evidence>
<name>A0AA96LDC5_9BACL</name>
<keyword evidence="6" id="KW-1185">Reference proteome</keyword>
<dbReference type="Pfam" id="PF13616">
    <property type="entry name" value="Rotamase_3"/>
    <property type="match status" value="1"/>
</dbReference>
<dbReference type="EC" id="5.2.1.8" evidence="5"/>
<feature type="region of interest" description="Disordered" evidence="2">
    <location>
        <begin position="326"/>
        <end position="370"/>
    </location>
</feature>
<dbReference type="PANTHER" id="PTHR47245:SF2">
    <property type="entry name" value="PEPTIDYL-PROLYL CIS-TRANS ISOMERASE HP_0175-RELATED"/>
    <property type="match status" value="1"/>
</dbReference>
<dbReference type="KEGG" id="paun:MJA45_00960"/>
<protein>
    <submittedName>
        <fullName evidence="5">Peptidylprolyl isomerase</fullName>
        <ecNumber evidence="5">5.2.1.8</ecNumber>
    </submittedName>
</protein>
<dbReference type="PANTHER" id="PTHR47245">
    <property type="entry name" value="PEPTIDYLPROLYL ISOMERASE"/>
    <property type="match status" value="1"/>
</dbReference>
<dbReference type="Gene3D" id="3.10.50.40">
    <property type="match status" value="1"/>
</dbReference>
<feature type="signal peptide" evidence="3">
    <location>
        <begin position="1"/>
        <end position="26"/>
    </location>
</feature>
<dbReference type="SUPFAM" id="SSF54534">
    <property type="entry name" value="FKBP-like"/>
    <property type="match status" value="1"/>
</dbReference>
<dbReference type="AlphaFoldDB" id="A0AA96LDC5"/>